<dbReference type="HOGENOM" id="CLU_155105_0_0_3"/>
<dbReference type="OrthoDB" id="3643162at2"/>
<dbReference type="AlphaFoldDB" id="E0UKY5"/>
<geneLocation type="plasmid" evidence="1 2">
    <name>Cy782201</name>
</geneLocation>
<dbReference type="EMBL" id="CP002199">
    <property type="protein sequence ID" value="ADN17615.1"/>
    <property type="molecule type" value="Genomic_DNA"/>
</dbReference>
<gene>
    <name evidence="1" type="ordered locus">Cyan7822_5754</name>
</gene>
<accession>E0UKY5</accession>
<dbReference type="KEGG" id="cyj:Cyan7822_5754"/>
<proteinExistence type="predicted"/>
<reference evidence="2" key="1">
    <citation type="journal article" date="2011" name="MBio">
        <title>Novel metabolic attributes of the genus Cyanothece, comprising a group of unicellular nitrogen-fixing Cyanobacteria.</title>
        <authorList>
            <person name="Bandyopadhyay A."/>
            <person name="Elvitigala T."/>
            <person name="Welsh E."/>
            <person name="Stockel J."/>
            <person name="Liberton M."/>
            <person name="Min H."/>
            <person name="Sherman L.A."/>
            <person name="Pakrasi H.B."/>
        </authorList>
    </citation>
    <scope>NUCLEOTIDE SEQUENCE [LARGE SCALE GENOMIC DNA]</scope>
    <source>
        <strain evidence="2">PCC 7822</strain>
        <plasmid evidence="2">Cy782201</plasmid>
    </source>
</reference>
<name>E0UKY5_GLOV7</name>
<keyword evidence="1" id="KW-0614">Plasmid</keyword>
<keyword evidence="2" id="KW-1185">Reference proteome</keyword>
<dbReference type="Proteomes" id="UP000008206">
    <property type="component" value="Plasmid Cy782201"/>
</dbReference>
<evidence type="ECO:0000313" key="1">
    <source>
        <dbReference type="EMBL" id="ADN17615.1"/>
    </source>
</evidence>
<protein>
    <submittedName>
        <fullName evidence="1">Uncharacterized protein</fullName>
    </submittedName>
</protein>
<sequence length="126" mass="15015">MERNEIYGNQPDQKTVINFTRFLGTWVNFYDQTTRLKKFILSEREQRFFIHVYGAENPEDWGEVEIAPFIDNLGELAFSAFYESESSQSLLAANHAKGLWAIVEFHQLKNSDESRHFYREFYYKLV</sequence>
<organism evidence="1 2">
    <name type="scientific">Gloeothece verrucosa (strain PCC 7822)</name>
    <name type="common">Cyanothece sp. (strain PCC 7822)</name>
    <dbReference type="NCBI Taxonomy" id="497965"/>
    <lineage>
        <taxon>Bacteria</taxon>
        <taxon>Bacillati</taxon>
        <taxon>Cyanobacteriota</taxon>
        <taxon>Cyanophyceae</taxon>
        <taxon>Oscillatoriophycideae</taxon>
        <taxon>Chroococcales</taxon>
        <taxon>Aphanothecaceae</taxon>
        <taxon>Gloeothece</taxon>
        <taxon>Gloeothece verrucosa</taxon>
    </lineage>
</organism>
<evidence type="ECO:0000313" key="2">
    <source>
        <dbReference type="Proteomes" id="UP000008206"/>
    </source>
</evidence>
<dbReference type="RefSeq" id="WP_013334365.1">
    <property type="nucleotide sequence ID" value="NC_014533.1"/>
</dbReference>